<evidence type="ECO:0000256" key="4">
    <source>
        <dbReference type="ARBA" id="ARBA00022490"/>
    </source>
</evidence>
<reference evidence="11" key="2">
    <citation type="submission" date="2021-04" db="EMBL/GenBank/DDBJ databases">
        <authorList>
            <person name="Gilroy R."/>
        </authorList>
    </citation>
    <scope>NUCLEOTIDE SEQUENCE</scope>
    <source>
        <strain evidence="11">9264</strain>
    </source>
</reference>
<reference evidence="11" key="1">
    <citation type="journal article" date="2021" name="PeerJ">
        <title>Extensive microbial diversity within the chicken gut microbiome revealed by metagenomics and culture.</title>
        <authorList>
            <person name="Gilroy R."/>
            <person name="Ravi A."/>
            <person name="Getino M."/>
            <person name="Pursley I."/>
            <person name="Horton D.L."/>
            <person name="Alikhan N.F."/>
            <person name="Baker D."/>
            <person name="Gharbi K."/>
            <person name="Hall N."/>
            <person name="Watson M."/>
            <person name="Adriaenssens E.M."/>
            <person name="Foster-Nyarko E."/>
            <person name="Jarju S."/>
            <person name="Secka A."/>
            <person name="Antonio M."/>
            <person name="Oren A."/>
            <person name="Chaudhuri R.R."/>
            <person name="La Ragione R."/>
            <person name="Hildebrand F."/>
            <person name="Pallen M.J."/>
        </authorList>
    </citation>
    <scope>NUCLEOTIDE SEQUENCE</scope>
    <source>
        <strain evidence="11">9264</strain>
    </source>
</reference>
<evidence type="ECO:0000256" key="2">
    <source>
        <dbReference type="ARBA" id="ARBA00007599"/>
    </source>
</evidence>
<dbReference type="SUPFAM" id="SSF52540">
    <property type="entry name" value="P-loop containing nucleoside triphosphate hydrolases"/>
    <property type="match status" value="1"/>
</dbReference>
<dbReference type="PANTHER" id="PTHR33540">
    <property type="entry name" value="TRNA THREONYLCARBAMOYLADENOSINE BIOSYNTHESIS PROTEIN TSAE"/>
    <property type="match status" value="1"/>
</dbReference>
<keyword evidence="8" id="KW-0067">ATP-binding</keyword>
<dbReference type="Gene3D" id="3.40.50.300">
    <property type="entry name" value="P-loop containing nucleotide triphosphate hydrolases"/>
    <property type="match status" value="1"/>
</dbReference>
<dbReference type="GO" id="GO:0046872">
    <property type="term" value="F:metal ion binding"/>
    <property type="evidence" value="ECO:0007669"/>
    <property type="project" value="UniProtKB-KW"/>
</dbReference>
<keyword evidence="5" id="KW-0819">tRNA processing</keyword>
<dbReference type="InterPro" id="IPR027417">
    <property type="entry name" value="P-loop_NTPase"/>
</dbReference>
<gene>
    <name evidence="11" type="primary">tsaE</name>
    <name evidence="11" type="ORF">H9906_00195</name>
</gene>
<organism evidence="11 12">
    <name type="scientific">Candidatus Paenalcaligenes intestinipullorum</name>
    <dbReference type="NCBI Taxonomy" id="2838718"/>
    <lineage>
        <taxon>Bacteria</taxon>
        <taxon>Pseudomonadati</taxon>
        <taxon>Pseudomonadota</taxon>
        <taxon>Betaproteobacteria</taxon>
        <taxon>Burkholderiales</taxon>
        <taxon>Alcaligenaceae</taxon>
        <taxon>Paenalcaligenes</taxon>
    </lineage>
</organism>
<comment type="similarity">
    <text evidence="2">Belongs to the TsaE family.</text>
</comment>
<evidence type="ECO:0000256" key="9">
    <source>
        <dbReference type="ARBA" id="ARBA00022842"/>
    </source>
</evidence>
<dbReference type="GO" id="GO:0005524">
    <property type="term" value="F:ATP binding"/>
    <property type="evidence" value="ECO:0007669"/>
    <property type="project" value="UniProtKB-KW"/>
</dbReference>
<keyword evidence="6" id="KW-0479">Metal-binding</keyword>
<name>A0A9D2RHD3_9BURK</name>
<evidence type="ECO:0000313" key="12">
    <source>
        <dbReference type="Proteomes" id="UP000823889"/>
    </source>
</evidence>
<sequence length="182" mass="20267">MSAPILNSLRLYAADETVTAQIAELLATQVEARAPQVDNSASPTAGIFYLQGDLGAGKTSFTRAFLRKLGVSGRIKSPSYGLVESYKLSSFTAYHLDFYRFNDPREWLDAGFRDILYEKQAVVLIEWPEKAANLLPSPDLTIQLDYHEPGRYLTLSAYSDKGNLWLEHVNAALHTINSHDSV</sequence>
<dbReference type="AlphaFoldDB" id="A0A9D2RHD3"/>
<protein>
    <recommendedName>
        <fullName evidence="3">tRNA threonylcarbamoyladenosine biosynthesis protein TsaE</fullName>
    </recommendedName>
    <alternativeName>
        <fullName evidence="10">t(6)A37 threonylcarbamoyladenosine biosynthesis protein TsaE</fullName>
    </alternativeName>
</protein>
<evidence type="ECO:0000256" key="1">
    <source>
        <dbReference type="ARBA" id="ARBA00004496"/>
    </source>
</evidence>
<dbReference type="GO" id="GO:0005737">
    <property type="term" value="C:cytoplasm"/>
    <property type="evidence" value="ECO:0007669"/>
    <property type="project" value="UniProtKB-SubCell"/>
</dbReference>
<dbReference type="EMBL" id="DWUQ01000003">
    <property type="protein sequence ID" value="HJD43436.1"/>
    <property type="molecule type" value="Genomic_DNA"/>
</dbReference>
<evidence type="ECO:0000256" key="8">
    <source>
        <dbReference type="ARBA" id="ARBA00022840"/>
    </source>
</evidence>
<dbReference type="NCBIfam" id="TIGR00150">
    <property type="entry name" value="T6A_YjeE"/>
    <property type="match status" value="1"/>
</dbReference>
<dbReference type="Proteomes" id="UP000823889">
    <property type="component" value="Unassembled WGS sequence"/>
</dbReference>
<dbReference type="PANTHER" id="PTHR33540:SF2">
    <property type="entry name" value="TRNA THREONYLCARBAMOYLADENOSINE BIOSYNTHESIS PROTEIN TSAE"/>
    <property type="match status" value="1"/>
</dbReference>
<proteinExistence type="inferred from homology"/>
<comment type="subcellular location">
    <subcellularLocation>
        <location evidence="1">Cytoplasm</location>
    </subcellularLocation>
</comment>
<evidence type="ECO:0000256" key="5">
    <source>
        <dbReference type="ARBA" id="ARBA00022694"/>
    </source>
</evidence>
<evidence type="ECO:0000256" key="7">
    <source>
        <dbReference type="ARBA" id="ARBA00022741"/>
    </source>
</evidence>
<keyword evidence="7" id="KW-0547">Nucleotide-binding</keyword>
<keyword evidence="9" id="KW-0460">Magnesium</keyword>
<evidence type="ECO:0000313" key="11">
    <source>
        <dbReference type="EMBL" id="HJD43436.1"/>
    </source>
</evidence>
<keyword evidence="4" id="KW-0963">Cytoplasm</keyword>
<dbReference type="GO" id="GO:0002949">
    <property type="term" value="P:tRNA threonylcarbamoyladenosine modification"/>
    <property type="evidence" value="ECO:0007669"/>
    <property type="project" value="InterPro"/>
</dbReference>
<dbReference type="InterPro" id="IPR003442">
    <property type="entry name" value="T6A_TsaE"/>
</dbReference>
<accession>A0A9D2RHD3</accession>
<evidence type="ECO:0000256" key="6">
    <source>
        <dbReference type="ARBA" id="ARBA00022723"/>
    </source>
</evidence>
<comment type="caution">
    <text evidence="11">The sequence shown here is derived from an EMBL/GenBank/DDBJ whole genome shotgun (WGS) entry which is preliminary data.</text>
</comment>
<dbReference type="Pfam" id="PF02367">
    <property type="entry name" value="TsaE"/>
    <property type="match status" value="1"/>
</dbReference>
<evidence type="ECO:0000256" key="10">
    <source>
        <dbReference type="ARBA" id="ARBA00032441"/>
    </source>
</evidence>
<evidence type="ECO:0000256" key="3">
    <source>
        <dbReference type="ARBA" id="ARBA00019010"/>
    </source>
</evidence>